<feature type="transmembrane region" description="Helical" evidence="1">
    <location>
        <begin position="404"/>
        <end position="424"/>
    </location>
</feature>
<name>A0A6G1J2J5_9PLEO</name>
<reference evidence="2" key="1">
    <citation type="journal article" date="2020" name="Stud. Mycol.">
        <title>101 Dothideomycetes genomes: a test case for predicting lifestyles and emergence of pathogens.</title>
        <authorList>
            <person name="Haridas S."/>
            <person name="Albert R."/>
            <person name="Binder M."/>
            <person name="Bloem J."/>
            <person name="Labutti K."/>
            <person name="Salamov A."/>
            <person name="Andreopoulos B."/>
            <person name="Baker S."/>
            <person name="Barry K."/>
            <person name="Bills G."/>
            <person name="Bluhm B."/>
            <person name="Cannon C."/>
            <person name="Castanera R."/>
            <person name="Culley D."/>
            <person name="Daum C."/>
            <person name="Ezra D."/>
            <person name="Gonzalez J."/>
            <person name="Henrissat B."/>
            <person name="Kuo A."/>
            <person name="Liang C."/>
            <person name="Lipzen A."/>
            <person name="Lutzoni F."/>
            <person name="Magnuson J."/>
            <person name="Mondo S."/>
            <person name="Nolan M."/>
            <person name="Ohm R."/>
            <person name="Pangilinan J."/>
            <person name="Park H.-J."/>
            <person name="Ramirez L."/>
            <person name="Alfaro M."/>
            <person name="Sun H."/>
            <person name="Tritt A."/>
            <person name="Yoshinaga Y."/>
            <person name="Zwiers L.-H."/>
            <person name="Turgeon B."/>
            <person name="Goodwin S."/>
            <person name="Spatafora J."/>
            <person name="Crous P."/>
            <person name="Grigoriev I."/>
        </authorList>
    </citation>
    <scope>NUCLEOTIDE SEQUENCE</scope>
    <source>
        <strain evidence="2">CBS 122367</strain>
    </source>
</reference>
<sequence length="514" mass="58513">MLKRKDGRRAAWLDDRLYTFDSNPAHPDPSASEPLPYRRYDSPLSASTLLEHLKEKQFGHSELPDADRRLISIFNLSPLFVLALTETAPPHQAPSLIDAIFKHLALQTCLSVDISTGDFTVFQLQFHMPFYALRRGFREPCYKEEVFVKPRRIWRDISFLENGENAIPDAKPLGIHESHMAFTICGVANHRWIAYSFSDTDFDEDKDMGECEFDYSGMVADQIAADNTRPVNANHPIWNPREYFLLIASRRLNQIFGEWAKLIRKIENGIPEHTDGPPSVKTPSLGSNVNKDAMATFDRTQKTLRILWDLHDALARTNEEWKRFSSDDGDIGYFRDFENVPEVSQTPSQGLRPIMLEIKGKFDKLAYLQRRLDTLVRRCQMTADILELSLTLESNKAAKLSGSIAELMVVWVSPVAIVSAFFAIPEPFGGFHRTGGSFAAGFILVWGVLQFLIFVKEGRIRPRCLLLKIKNTRVKIHPRNLQFRERIETLRRKRLVRADTEATLVVPGAAAAAT</sequence>
<accession>A0A6G1J2J5</accession>
<keyword evidence="1" id="KW-0812">Transmembrane</keyword>
<proteinExistence type="predicted"/>
<evidence type="ECO:0000256" key="1">
    <source>
        <dbReference type="SAM" id="Phobius"/>
    </source>
</evidence>
<dbReference type="AlphaFoldDB" id="A0A6G1J2J5"/>
<keyword evidence="1" id="KW-0472">Membrane</keyword>
<keyword evidence="1" id="KW-1133">Transmembrane helix</keyword>
<dbReference type="EMBL" id="MU005580">
    <property type="protein sequence ID" value="KAF2684747.1"/>
    <property type="molecule type" value="Genomic_DNA"/>
</dbReference>
<dbReference type="Proteomes" id="UP000799291">
    <property type="component" value="Unassembled WGS sequence"/>
</dbReference>
<evidence type="ECO:0008006" key="4">
    <source>
        <dbReference type="Google" id="ProtNLM"/>
    </source>
</evidence>
<evidence type="ECO:0000313" key="2">
    <source>
        <dbReference type="EMBL" id="KAF2684747.1"/>
    </source>
</evidence>
<feature type="transmembrane region" description="Helical" evidence="1">
    <location>
        <begin position="436"/>
        <end position="455"/>
    </location>
</feature>
<keyword evidence="3" id="KW-1185">Reference proteome</keyword>
<gene>
    <name evidence="2" type="ORF">K458DRAFT_337807</name>
</gene>
<dbReference type="OrthoDB" id="5428055at2759"/>
<protein>
    <recommendedName>
        <fullName evidence="4">Cora-domain-containing protein</fullName>
    </recommendedName>
</protein>
<evidence type="ECO:0000313" key="3">
    <source>
        <dbReference type="Proteomes" id="UP000799291"/>
    </source>
</evidence>
<organism evidence="2 3">
    <name type="scientific">Lentithecium fluviatile CBS 122367</name>
    <dbReference type="NCBI Taxonomy" id="1168545"/>
    <lineage>
        <taxon>Eukaryota</taxon>
        <taxon>Fungi</taxon>
        <taxon>Dikarya</taxon>
        <taxon>Ascomycota</taxon>
        <taxon>Pezizomycotina</taxon>
        <taxon>Dothideomycetes</taxon>
        <taxon>Pleosporomycetidae</taxon>
        <taxon>Pleosporales</taxon>
        <taxon>Massarineae</taxon>
        <taxon>Lentitheciaceae</taxon>
        <taxon>Lentithecium</taxon>
    </lineage>
</organism>